<dbReference type="GO" id="GO:0016887">
    <property type="term" value="F:ATP hydrolysis activity"/>
    <property type="evidence" value="ECO:0007669"/>
    <property type="project" value="InterPro"/>
</dbReference>
<dbReference type="GO" id="GO:0005886">
    <property type="term" value="C:plasma membrane"/>
    <property type="evidence" value="ECO:0007669"/>
    <property type="project" value="UniProtKB-SubCell"/>
</dbReference>
<keyword evidence="4" id="KW-1003">Cell membrane</keyword>
<keyword evidence="7" id="KW-0029">Amino-acid transport</keyword>
<evidence type="ECO:0000256" key="1">
    <source>
        <dbReference type="ARBA" id="ARBA00004202"/>
    </source>
</evidence>
<dbReference type="PROSITE" id="PS50893">
    <property type="entry name" value="ABC_TRANSPORTER_2"/>
    <property type="match status" value="1"/>
</dbReference>
<keyword evidence="3" id="KW-0813">Transport</keyword>
<evidence type="ECO:0000256" key="7">
    <source>
        <dbReference type="ARBA" id="ARBA00022970"/>
    </source>
</evidence>
<keyword evidence="11" id="KW-1185">Reference proteome</keyword>
<dbReference type="GO" id="GO:0015424">
    <property type="term" value="F:ABC-type amino acid transporter activity"/>
    <property type="evidence" value="ECO:0007669"/>
    <property type="project" value="InterPro"/>
</dbReference>
<dbReference type="SUPFAM" id="SSF52540">
    <property type="entry name" value="P-loop containing nucleoside triphosphate hydrolases"/>
    <property type="match status" value="1"/>
</dbReference>
<dbReference type="SMART" id="SM00382">
    <property type="entry name" value="AAA"/>
    <property type="match status" value="1"/>
</dbReference>
<accession>D9QTV9</accession>
<reference evidence="10 11" key="1">
    <citation type="journal article" date="2010" name="Stand. Genomic Sci.">
        <title>Complete genome sequence of Acetohalobium arabaticum type strain (Z-7288).</title>
        <authorList>
            <person name="Sikorski J."/>
            <person name="Lapidus A."/>
            <person name="Chertkov O."/>
            <person name="Lucas S."/>
            <person name="Copeland A."/>
            <person name="Glavina Del Rio T."/>
            <person name="Nolan M."/>
            <person name="Tice H."/>
            <person name="Cheng J.F."/>
            <person name="Han C."/>
            <person name="Brambilla E."/>
            <person name="Pitluck S."/>
            <person name="Liolios K."/>
            <person name="Ivanova N."/>
            <person name="Mavromatis K."/>
            <person name="Mikhailova N."/>
            <person name="Pati A."/>
            <person name="Bruce D."/>
            <person name="Detter C."/>
            <person name="Tapia R."/>
            <person name="Goodwin L."/>
            <person name="Chen A."/>
            <person name="Palaniappan K."/>
            <person name="Land M."/>
            <person name="Hauser L."/>
            <person name="Chang Y.J."/>
            <person name="Jeffries C.D."/>
            <person name="Rohde M."/>
            <person name="Goker M."/>
            <person name="Spring S."/>
            <person name="Woyke T."/>
            <person name="Bristow J."/>
            <person name="Eisen J.A."/>
            <person name="Markowitz V."/>
            <person name="Hugenholtz P."/>
            <person name="Kyrpides N.C."/>
            <person name="Klenk H.P."/>
        </authorList>
    </citation>
    <scope>NUCLEOTIDE SEQUENCE [LARGE SCALE GENOMIC DNA]</scope>
    <source>
        <strain evidence="11">ATCC 49924 / DSM 5501 / Z-7288</strain>
    </source>
</reference>
<dbReference type="KEGG" id="aar:Acear_2194"/>
<dbReference type="RefSeq" id="WP_013279121.1">
    <property type="nucleotide sequence ID" value="NC_014378.1"/>
</dbReference>
<evidence type="ECO:0000256" key="5">
    <source>
        <dbReference type="ARBA" id="ARBA00022741"/>
    </source>
</evidence>
<dbReference type="InterPro" id="IPR003593">
    <property type="entry name" value="AAA+_ATPase"/>
</dbReference>
<dbReference type="EMBL" id="CP002105">
    <property type="protein sequence ID" value="ADL13680.1"/>
    <property type="molecule type" value="Genomic_DNA"/>
</dbReference>
<dbReference type="Gene3D" id="3.40.50.300">
    <property type="entry name" value="P-loop containing nucleotide triphosphate hydrolases"/>
    <property type="match status" value="1"/>
</dbReference>
<evidence type="ECO:0000256" key="6">
    <source>
        <dbReference type="ARBA" id="ARBA00022840"/>
    </source>
</evidence>
<dbReference type="STRING" id="574087.Acear_2194"/>
<gene>
    <name evidence="10" type="ordered locus">Acear_2194</name>
</gene>
<dbReference type="OrthoDB" id="9802264at2"/>
<dbReference type="InterPro" id="IPR017871">
    <property type="entry name" value="ABC_transporter-like_CS"/>
</dbReference>
<dbReference type="eggNOG" id="COG1126">
    <property type="taxonomic scope" value="Bacteria"/>
</dbReference>
<dbReference type="PROSITE" id="PS00211">
    <property type="entry name" value="ABC_TRANSPORTER_1"/>
    <property type="match status" value="1"/>
</dbReference>
<evidence type="ECO:0000256" key="3">
    <source>
        <dbReference type="ARBA" id="ARBA00022448"/>
    </source>
</evidence>
<dbReference type="InterPro" id="IPR027417">
    <property type="entry name" value="P-loop_NTPase"/>
</dbReference>
<dbReference type="PANTHER" id="PTHR43166">
    <property type="entry name" value="AMINO ACID IMPORT ATP-BINDING PROTEIN"/>
    <property type="match status" value="1"/>
</dbReference>
<evidence type="ECO:0000313" key="11">
    <source>
        <dbReference type="Proteomes" id="UP000001661"/>
    </source>
</evidence>
<evidence type="ECO:0000256" key="4">
    <source>
        <dbReference type="ARBA" id="ARBA00022475"/>
    </source>
</evidence>
<dbReference type="Proteomes" id="UP000001661">
    <property type="component" value="Chromosome"/>
</dbReference>
<evidence type="ECO:0000256" key="2">
    <source>
        <dbReference type="ARBA" id="ARBA00005417"/>
    </source>
</evidence>
<comment type="similarity">
    <text evidence="2">Belongs to the ABC transporter superfamily.</text>
</comment>
<evidence type="ECO:0000256" key="8">
    <source>
        <dbReference type="ARBA" id="ARBA00023136"/>
    </source>
</evidence>
<dbReference type="InterPro" id="IPR003439">
    <property type="entry name" value="ABC_transporter-like_ATP-bd"/>
</dbReference>
<keyword evidence="5" id="KW-0547">Nucleotide-binding</keyword>
<dbReference type="AlphaFoldDB" id="D9QTV9"/>
<dbReference type="Pfam" id="PF00005">
    <property type="entry name" value="ABC_tran"/>
    <property type="match status" value="1"/>
</dbReference>
<keyword evidence="6 10" id="KW-0067">ATP-binding</keyword>
<dbReference type="InterPro" id="IPR030679">
    <property type="entry name" value="ABC_ATPase_HisP-typ"/>
</dbReference>
<sequence>MLKVRELYKSYGEVQILKGVNFDVSQGETVIIMGPSGCGKSTTIRCINRLTEPDGGQIIYKGCDLLELNQAELLKARQDIGFVFQNFNLIDRLTVFDNIMLALYKQDTLSLTDKEAVVEDSLNQVQLGDFSNRYPQDLSGGQKQRVAIARALALKPDLMLLDEPTASLDPILVSEVLEVLESITANQNRTLLIVTHELDFAYRVADRILLMDNGKIVEEGPPEQVFENPTSEVGKKYNNLIRDH</sequence>
<evidence type="ECO:0000313" key="10">
    <source>
        <dbReference type="EMBL" id="ADL13680.1"/>
    </source>
</evidence>
<dbReference type="PIRSF" id="PIRSF039085">
    <property type="entry name" value="ABC_ATPase_HisP"/>
    <property type="match status" value="1"/>
</dbReference>
<keyword evidence="8" id="KW-0472">Membrane</keyword>
<evidence type="ECO:0000259" key="9">
    <source>
        <dbReference type="PROSITE" id="PS50893"/>
    </source>
</evidence>
<protein>
    <submittedName>
        <fullName evidence="10">Amino acid ABC transporter ATP-binding protein, PAAT family</fullName>
    </submittedName>
</protein>
<dbReference type="InterPro" id="IPR050086">
    <property type="entry name" value="MetN_ABC_transporter-like"/>
</dbReference>
<dbReference type="PANTHER" id="PTHR43166:SF9">
    <property type="entry name" value="GLUTAMATE_ASPARTATE IMPORT ATP-BINDING PROTEIN GLTL"/>
    <property type="match status" value="1"/>
</dbReference>
<dbReference type="GO" id="GO:0005524">
    <property type="term" value="F:ATP binding"/>
    <property type="evidence" value="ECO:0007669"/>
    <property type="project" value="UniProtKB-KW"/>
</dbReference>
<organism evidence="10 11">
    <name type="scientific">Acetohalobium arabaticum (strain ATCC 49924 / DSM 5501 / Z-7288)</name>
    <dbReference type="NCBI Taxonomy" id="574087"/>
    <lineage>
        <taxon>Bacteria</taxon>
        <taxon>Bacillati</taxon>
        <taxon>Bacillota</taxon>
        <taxon>Clostridia</taxon>
        <taxon>Halanaerobiales</taxon>
        <taxon>Halobacteroidaceae</taxon>
        <taxon>Acetohalobium</taxon>
    </lineage>
</organism>
<comment type="subcellular location">
    <subcellularLocation>
        <location evidence="1">Cell membrane</location>
        <topology evidence="1">Peripheral membrane protein</topology>
    </subcellularLocation>
</comment>
<dbReference type="HOGENOM" id="CLU_000604_1_22_9"/>
<feature type="domain" description="ABC transporter" evidence="9">
    <location>
        <begin position="2"/>
        <end position="238"/>
    </location>
</feature>
<proteinExistence type="inferred from homology"/>
<name>D9QTV9_ACEAZ</name>